<feature type="transmembrane region" description="Helical" evidence="3">
    <location>
        <begin position="349"/>
        <end position="369"/>
    </location>
</feature>
<gene>
    <name evidence="5" type="primary">ctaD_2</name>
    <name evidence="5" type="ORF">GCM10023168_30770</name>
</gene>
<keyword evidence="3" id="KW-0472">Membrane</keyword>
<feature type="transmembrane region" description="Helical" evidence="3">
    <location>
        <begin position="456"/>
        <end position="476"/>
    </location>
</feature>
<keyword evidence="1" id="KW-0813">Transport</keyword>
<feature type="transmembrane region" description="Helical" evidence="3">
    <location>
        <begin position="109"/>
        <end position="130"/>
    </location>
</feature>
<keyword evidence="1" id="KW-0679">Respiratory chain</keyword>
<feature type="transmembrane region" description="Helical" evidence="3">
    <location>
        <begin position="311"/>
        <end position="329"/>
    </location>
</feature>
<feature type="transmembrane region" description="Helical" evidence="3">
    <location>
        <begin position="381"/>
        <end position="400"/>
    </location>
</feature>
<evidence type="ECO:0000259" key="4">
    <source>
        <dbReference type="PROSITE" id="PS50855"/>
    </source>
</evidence>
<keyword evidence="2" id="KW-0249">Electron transport</keyword>
<feature type="transmembrane region" description="Helical" evidence="3">
    <location>
        <begin position="420"/>
        <end position="444"/>
    </location>
</feature>
<feature type="transmembrane region" description="Helical" evidence="3">
    <location>
        <begin position="71"/>
        <end position="97"/>
    </location>
</feature>
<feature type="transmembrane region" description="Helical" evidence="3">
    <location>
        <begin position="496"/>
        <end position="524"/>
    </location>
</feature>
<comment type="caution">
    <text evidence="5">The sequence shown here is derived from an EMBL/GenBank/DDBJ whole genome shotgun (WGS) entry which is preliminary data.</text>
</comment>
<dbReference type="EMBL" id="BAABGM010000020">
    <property type="protein sequence ID" value="GAA4410751.1"/>
    <property type="molecule type" value="Genomic_DNA"/>
</dbReference>
<dbReference type="PANTHER" id="PTHR10422">
    <property type="entry name" value="CYTOCHROME C OXIDASE SUBUNIT 1"/>
    <property type="match status" value="1"/>
</dbReference>
<dbReference type="SUPFAM" id="SSF81442">
    <property type="entry name" value="Cytochrome c oxidase subunit I-like"/>
    <property type="match status" value="1"/>
</dbReference>
<dbReference type="Proteomes" id="UP001500945">
    <property type="component" value="Unassembled WGS sequence"/>
</dbReference>
<dbReference type="InterPro" id="IPR000883">
    <property type="entry name" value="Cyt_C_Oxase_1"/>
</dbReference>
<feature type="transmembrane region" description="Helical" evidence="3">
    <location>
        <begin position="274"/>
        <end position="299"/>
    </location>
</feature>
<organism evidence="5 6">
    <name type="scientific">Fodinibacter luteus</name>
    <dbReference type="NCBI Taxonomy" id="552064"/>
    <lineage>
        <taxon>Bacteria</taxon>
        <taxon>Bacillati</taxon>
        <taxon>Actinomycetota</taxon>
        <taxon>Actinomycetes</taxon>
        <taxon>Micrococcales</taxon>
        <taxon>Intrasporangiaceae</taxon>
        <taxon>Fodinibacter (ex Wang et al. 2009)</taxon>
    </lineage>
</organism>
<sequence>MSTFTDTLVHGNEHSFHPETLTPMQKLTLKYVVFGLVYYAFAVIEGMLLRINAVEPQELLFPDRYYAMLTAHPLVGIFGSSYLLVFGAFTFLLPYLMHKPLWSYRLANWTLWLIVVGVFTFWLDGFITHYAPLYTLYWPLPADFDQFEPVAGAIFITGIALVMVGTLLFVLNVFKTISYTPEGWTRQPPGRLLGDALGLTTLKLFFTGKLSRSKEQDHLVSLPVAAIARGTVDVLFNAGVILFTGVLILVYMVAEILGTSLRTSAVDALLYKNWYWWGLDLVADGLVLVFVAGTWYLLAQLITGREVFMARWARFALGLEVVVSWTVWSHHLLSDQGQPAALKMGSGEFVTAFELITQGLAFFIVLVTLWQARPLTMSNPLKFLIGGLLGFALAVPAGIMQADAGLNRILHNTQWVIGPHVHVAVLVGLTMTLYAAVYLLLPLLTNGAELYSQRLATVHFWCHLVGGIGMGAFMGMAGLQGMLRRTIYYEGEFQPYMVLAAISGFLLLVALLVFLYNIVMTLGLSGAVGLFRRSPLPPSVLVPGTDLAVQPETATTGAGKE</sequence>
<evidence type="ECO:0000313" key="5">
    <source>
        <dbReference type="EMBL" id="GAA4410751.1"/>
    </source>
</evidence>
<dbReference type="Pfam" id="PF00115">
    <property type="entry name" value="COX1"/>
    <property type="match status" value="1"/>
</dbReference>
<proteinExistence type="predicted"/>
<dbReference type="RefSeq" id="WP_345207570.1">
    <property type="nucleotide sequence ID" value="NZ_BAABGM010000020.1"/>
</dbReference>
<dbReference type="Gene3D" id="1.20.210.10">
    <property type="entry name" value="Cytochrome c oxidase-like, subunit I domain"/>
    <property type="match status" value="1"/>
</dbReference>
<dbReference type="InterPro" id="IPR023616">
    <property type="entry name" value="Cyt_c_oxase-like_su1_dom"/>
</dbReference>
<feature type="transmembrane region" description="Helical" evidence="3">
    <location>
        <begin position="31"/>
        <end position="51"/>
    </location>
</feature>
<evidence type="ECO:0000313" key="6">
    <source>
        <dbReference type="Proteomes" id="UP001500945"/>
    </source>
</evidence>
<dbReference type="InterPro" id="IPR036927">
    <property type="entry name" value="Cyt_c_oxase-like_su1_sf"/>
</dbReference>
<feature type="domain" description="Cytochrome oxidase subunit I profile" evidence="4">
    <location>
        <begin position="22"/>
        <end position="538"/>
    </location>
</feature>
<name>A0ABP8KMZ0_9MICO</name>
<accession>A0ABP8KMZ0</accession>
<keyword evidence="3" id="KW-1133">Transmembrane helix</keyword>
<evidence type="ECO:0000256" key="1">
    <source>
        <dbReference type="ARBA" id="ARBA00022660"/>
    </source>
</evidence>
<dbReference type="PROSITE" id="PS50855">
    <property type="entry name" value="COX1"/>
    <property type="match status" value="1"/>
</dbReference>
<evidence type="ECO:0000256" key="3">
    <source>
        <dbReference type="SAM" id="Phobius"/>
    </source>
</evidence>
<keyword evidence="3" id="KW-0812">Transmembrane</keyword>
<reference evidence="6" key="1">
    <citation type="journal article" date="2019" name="Int. J. Syst. Evol. Microbiol.">
        <title>The Global Catalogue of Microorganisms (GCM) 10K type strain sequencing project: providing services to taxonomists for standard genome sequencing and annotation.</title>
        <authorList>
            <consortium name="The Broad Institute Genomics Platform"/>
            <consortium name="The Broad Institute Genome Sequencing Center for Infectious Disease"/>
            <person name="Wu L."/>
            <person name="Ma J."/>
        </authorList>
    </citation>
    <scope>NUCLEOTIDE SEQUENCE [LARGE SCALE GENOMIC DNA]</scope>
    <source>
        <strain evidence="6">JCM 17809</strain>
    </source>
</reference>
<evidence type="ECO:0000256" key="2">
    <source>
        <dbReference type="ARBA" id="ARBA00022982"/>
    </source>
</evidence>
<feature type="transmembrane region" description="Helical" evidence="3">
    <location>
        <begin position="234"/>
        <end position="254"/>
    </location>
</feature>
<keyword evidence="6" id="KW-1185">Reference proteome</keyword>
<feature type="transmembrane region" description="Helical" evidence="3">
    <location>
        <begin position="150"/>
        <end position="174"/>
    </location>
</feature>
<protein>
    <submittedName>
        <fullName evidence="5">Cytochrome c oxidase subunit I</fullName>
    </submittedName>
</protein>